<dbReference type="RefSeq" id="WP_239675534.1">
    <property type="nucleotide sequence ID" value="NZ_CP070499.1"/>
</dbReference>
<feature type="transmembrane region" description="Helical" evidence="9">
    <location>
        <begin position="159"/>
        <end position="178"/>
    </location>
</feature>
<evidence type="ECO:0000259" key="11">
    <source>
        <dbReference type="Pfam" id="PF07730"/>
    </source>
</evidence>
<dbReference type="InterPro" id="IPR050482">
    <property type="entry name" value="Sensor_HK_TwoCompSys"/>
</dbReference>
<evidence type="ECO:0000256" key="3">
    <source>
        <dbReference type="ARBA" id="ARBA00022553"/>
    </source>
</evidence>
<keyword evidence="3" id="KW-0597">Phosphoprotein</keyword>
<dbReference type="InterPro" id="IPR036890">
    <property type="entry name" value="HATPase_C_sf"/>
</dbReference>
<dbReference type="Pfam" id="PF02518">
    <property type="entry name" value="HATPase_c"/>
    <property type="match status" value="1"/>
</dbReference>
<organism evidence="12 13">
    <name type="scientific">Natronosporangium hydrolyticum</name>
    <dbReference type="NCBI Taxonomy" id="2811111"/>
    <lineage>
        <taxon>Bacteria</taxon>
        <taxon>Bacillati</taxon>
        <taxon>Actinomycetota</taxon>
        <taxon>Actinomycetes</taxon>
        <taxon>Micromonosporales</taxon>
        <taxon>Micromonosporaceae</taxon>
        <taxon>Natronosporangium</taxon>
    </lineage>
</organism>
<dbReference type="Pfam" id="PF07730">
    <property type="entry name" value="HisKA_3"/>
    <property type="match status" value="1"/>
</dbReference>
<feature type="domain" description="Signal transduction histidine kinase subgroup 3 dimerisation and phosphoacceptor" evidence="11">
    <location>
        <begin position="213"/>
        <end position="277"/>
    </location>
</feature>
<feature type="transmembrane region" description="Helical" evidence="9">
    <location>
        <begin position="109"/>
        <end position="139"/>
    </location>
</feature>
<keyword evidence="8" id="KW-0902">Two-component regulatory system</keyword>
<evidence type="ECO:0000313" key="12">
    <source>
        <dbReference type="EMBL" id="QSB13446.1"/>
    </source>
</evidence>
<dbReference type="EC" id="2.7.13.3" evidence="2"/>
<keyword evidence="7" id="KW-0067">ATP-binding</keyword>
<proteinExistence type="predicted"/>
<evidence type="ECO:0000259" key="10">
    <source>
        <dbReference type="Pfam" id="PF02518"/>
    </source>
</evidence>
<keyword evidence="5" id="KW-0547">Nucleotide-binding</keyword>
<evidence type="ECO:0000256" key="4">
    <source>
        <dbReference type="ARBA" id="ARBA00022679"/>
    </source>
</evidence>
<dbReference type="CDD" id="cd16917">
    <property type="entry name" value="HATPase_UhpB-NarQ-NarX-like"/>
    <property type="match status" value="1"/>
</dbReference>
<dbReference type="Proteomes" id="UP000662857">
    <property type="component" value="Chromosome"/>
</dbReference>
<dbReference type="Gene3D" id="1.20.5.1930">
    <property type="match status" value="1"/>
</dbReference>
<keyword evidence="4" id="KW-0808">Transferase</keyword>
<dbReference type="PANTHER" id="PTHR24421:SF10">
    <property type="entry name" value="NITRATE_NITRITE SENSOR PROTEIN NARQ"/>
    <property type="match status" value="1"/>
</dbReference>
<dbReference type="Gene3D" id="3.30.565.10">
    <property type="entry name" value="Histidine kinase-like ATPase, C-terminal domain"/>
    <property type="match status" value="1"/>
</dbReference>
<dbReference type="InterPro" id="IPR003594">
    <property type="entry name" value="HATPase_dom"/>
</dbReference>
<reference evidence="12" key="1">
    <citation type="submission" date="2021-02" db="EMBL/GenBank/DDBJ databases">
        <title>Natrosporangium hydrolyticum gen. nov., sp. nov, a haloalkaliphilic actinobacterium from a soda solonchak soil.</title>
        <authorList>
            <person name="Sorokin D.Y."/>
            <person name="Khijniak T.V."/>
            <person name="Zakharycheva A.P."/>
            <person name="Boueva O.V."/>
            <person name="Ariskina E.V."/>
            <person name="Hahnke R.L."/>
            <person name="Bunk B."/>
            <person name="Sproer C."/>
            <person name="Schumann P."/>
            <person name="Evtushenko L.I."/>
            <person name="Kublanov I.V."/>
        </authorList>
    </citation>
    <scope>NUCLEOTIDE SEQUENCE</scope>
    <source>
        <strain evidence="12">DSM 106523</strain>
    </source>
</reference>
<dbReference type="KEGG" id="nhy:JQS43_17805"/>
<keyword evidence="9" id="KW-1133">Transmembrane helix</keyword>
<sequence length="419" mass="44498">MRVPAALRPLISRATYQGWGWLILGGAVVMPYIMAGEVVAVASGRGGVDAAVTVFAPQTFLWVLPFVLLTGLVLPIRPVLLLTARNLLRAEIEPAGRTGQDWRTRWRTAGWYTIQLAVGGLLSGVTLALLPMLAILMVMPVLPERALGPAGAIAPEWSAWWGPAVAVVALIALIYLVAGMTAGLRRLAPVLLGPSATERLLVLRQQAAQLAARNQLARELHDSVGHALSVVMWQSAAANRLLAQDPAAVRRALAAVEETARRALADLDHALGVLRDDPAPDPAVSQPWEQPSPPGLAQLPALFADCGLPVEADLLVEAAELPAEPSREAYRIIQESLTNALRHGERSTVTVRVAREDDELVVAVTNPVAAGQPELAGGGRGITGMRERVLTLGGSLQAGPDGPWWRVTARLPVRQEGAA</sequence>
<evidence type="ECO:0000313" key="13">
    <source>
        <dbReference type="Proteomes" id="UP000662857"/>
    </source>
</evidence>
<evidence type="ECO:0000256" key="6">
    <source>
        <dbReference type="ARBA" id="ARBA00022777"/>
    </source>
</evidence>
<gene>
    <name evidence="12" type="ORF">JQS43_17805</name>
</gene>
<dbReference type="GO" id="GO:0016020">
    <property type="term" value="C:membrane"/>
    <property type="evidence" value="ECO:0007669"/>
    <property type="project" value="InterPro"/>
</dbReference>
<evidence type="ECO:0000256" key="1">
    <source>
        <dbReference type="ARBA" id="ARBA00000085"/>
    </source>
</evidence>
<comment type="catalytic activity">
    <reaction evidence="1">
        <text>ATP + protein L-histidine = ADP + protein N-phospho-L-histidine.</text>
        <dbReference type="EC" id="2.7.13.3"/>
    </reaction>
</comment>
<keyword evidence="13" id="KW-1185">Reference proteome</keyword>
<dbReference type="SUPFAM" id="SSF55874">
    <property type="entry name" value="ATPase domain of HSP90 chaperone/DNA topoisomerase II/histidine kinase"/>
    <property type="match status" value="1"/>
</dbReference>
<feature type="transmembrane region" description="Helical" evidence="9">
    <location>
        <begin position="21"/>
        <end position="42"/>
    </location>
</feature>
<evidence type="ECO:0000256" key="9">
    <source>
        <dbReference type="SAM" id="Phobius"/>
    </source>
</evidence>
<keyword evidence="9" id="KW-0812">Transmembrane</keyword>
<evidence type="ECO:0000256" key="2">
    <source>
        <dbReference type="ARBA" id="ARBA00012438"/>
    </source>
</evidence>
<evidence type="ECO:0000256" key="7">
    <source>
        <dbReference type="ARBA" id="ARBA00022840"/>
    </source>
</evidence>
<feature type="domain" description="Histidine kinase/HSP90-like ATPase" evidence="10">
    <location>
        <begin position="327"/>
        <end position="414"/>
    </location>
</feature>
<keyword evidence="6 12" id="KW-0418">Kinase</keyword>
<protein>
    <recommendedName>
        <fullName evidence="2">histidine kinase</fullName>
        <ecNumber evidence="2">2.7.13.3</ecNumber>
    </recommendedName>
</protein>
<dbReference type="GO" id="GO:0005524">
    <property type="term" value="F:ATP binding"/>
    <property type="evidence" value="ECO:0007669"/>
    <property type="project" value="UniProtKB-KW"/>
</dbReference>
<dbReference type="EMBL" id="CP070499">
    <property type="protein sequence ID" value="QSB13446.1"/>
    <property type="molecule type" value="Genomic_DNA"/>
</dbReference>
<accession>A0A895YFX6</accession>
<evidence type="ECO:0000256" key="5">
    <source>
        <dbReference type="ARBA" id="ARBA00022741"/>
    </source>
</evidence>
<dbReference type="InterPro" id="IPR011712">
    <property type="entry name" value="Sig_transdc_His_kin_sub3_dim/P"/>
</dbReference>
<dbReference type="GO" id="GO:0046983">
    <property type="term" value="F:protein dimerization activity"/>
    <property type="evidence" value="ECO:0007669"/>
    <property type="project" value="InterPro"/>
</dbReference>
<name>A0A895YFX6_9ACTN</name>
<keyword evidence="9" id="KW-0472">Membrane</keyword>
<evidence type="ECO:0000256" key="8">
    <source>
        <dbReference type="ARBA" id="ARBA00023012"/>
    </source>
</evidence>
<dbReference type="PANTHER" id="PTHR24421">
    <property type="entry name" value="NITRATE/NITRITE SENSOR PROTEIN NARX-RELATED"/>
    <property type="match status" value="1"/>
</dbReference>
<dbReference type="AlphaFoldDB" id="A0A895YFX6"/>
<dbReference type="GO" id="GO:0000155">
    <property type="term" value="F:phosphorelay sensor kinase activity"/>
    <property type="evidence" value="ECO:0007669"/>
    <property type="project" value="InterPro"/>
</dbReference>
<feature type="transmembrane region" description="Helical" evidence="9">
    <location>
        <begin position="62"/>
        <end position="88"/>
    </location>
</feature>